<evidence type="ECO:0000259" key="2">
    <source>
        <dbReference type="Pfam" id="PF00857"/>
    </source>
</evidence>
<evidence type="ECO:0000313" key="3">
    <source>
        <dbReference type="EMBL" id="RCR70537.1"/>
    </source>
</evidence>
<dbReference type="SUPFAM" id="SSF52499">
    <property type="entry name" value="Isochorismatase-like hydrolases"/>
    <property type="match status" value="1"/>
</dbReference>
<feature type="domain" description="Isochorismatase-like" evidence="2">
    <location>
        <begin position="21"/>
        <end position="182"/>
    </location>
</feature>
<dbReference type="CDD" id="cd00431">
    <property type="entry name" value="cysteine_hydrolases"/>
    <property type="match status" value="1"/>
</dbReference>
<evidence type="ECO:0000313" key="4">
    <source>
        <dbReference type="Proteomes" id="UP000253383"/>
    </source>
</evidence>
<evidence type="ECO:0000256" key="1">
    <source>
        <dbReference type="ARBA" id="ARBA00022801"/>
    </source>
</evidence>
<keyword evidence="1 3" id="KW-0378">Hydrolase</keyword>
<sequence length="216" mass="24133">MHTMKKSEDLHGNVPDQFPIALLIIDMINDLEFPNGEQLLKPSVKAAKQIAALKQRSRDLTIPVIYVNDNFGRWRSDFKEVVEHCLKDGVRGQPLVELLYPASDDYFVLKPKHSAFFATTLDTLLEYLNVKHLILTGISADICVLFSAKDAYMREYSLSIPGDCLAADTTAHTKMALTYMERVLGADTTPSSRLDLEFLSRNVLSAVGPKLTSTND</sequence>
<dbReference type="Gene3D" id="3.40.50.850">
    <property type="entry name" value="Isochorismatase-like"/>
    <property type="match status" value="1"/>
</dbReference>
<name>A0A368JS96_9BACT</name>
<dbReference type="InterPro" id="IPR050272">
    <property type="entry name" value="Isochorismatase-like_hydrls"/>
</dbReference>
<dbReference type="InterPro" id="IPR036380">
    <property type="entry name" value="Isochorismatase-like_sf"/>
</dbReference>
<proteinExistence type="predicted"/>
<organism evidence="3 4">
    <name type="scientific">Larkinella punicea</name>
    <dbReference type="NCBI Taxonomy" id="2315727"/>
    <lineage>
        <taxon>Bacteria</taxon>
        <taxon>Pseudomonadati</taxon>
        <taxon>Bacteroidota</taxon>
        <taxon>Cytophagia</taxon>
        <taxon>Cytophagales</taxon>
        <taxon>Spirosomataceae</taxon>
        <taxon>Larkinella</taxon>
    </lineage>
</organism>
<dbReference type="Proteomes" id="UP000253383">
    <property type="component" value="Unassembled WGS sequence"/>
</dbReference>
<reference evidence="3 4" key="1">
    <citation type="submission" date="2018-07" db="EMBL/GenBank/DDBJ databases">
        <title>Genome analysis of Larkinella rosea.</title>
        <authorList>
            <person name="Zhou Z."/>
            <person name="Wang G."/>
        </authorList>
    </citation>
    <scope>NUCLEOTIDE SEQUENCE [LARGE SCALE GENOMIC DNA]</scope>
    <source>
        <strain evidence="4">zzj9</strain>
    </source>
</reference>
<dbReference type="Pfam" id="PF00857">
    <property type="entry name" value="Isochorismatase"/>
    <property type="match status" value="1"/>
</dbReference>
<keyword evidence="4" id="KW-1185">Reference proteome</keyword>
<accession>A0A368JS96</accession>
<dbReference type="EMBL" id="QOWE01000004">
    <property type="protein sequence ID" value="RCR70537.1"/>
    <property type="molecule type" value="Genomic_DNA"/>
</dbReference>
<dbReference type="GO" id="GO:0016787">
    <property type="term" value="F:hydrolase activity"/>
    <property type="evidence" value="ECO:0007669"/>
    <property type="project" value="UniProtKB-KW"/>
</dbReference>
<dbReference type="PANTHER" id="PTHR43540:SF6">
    <property type="entry name" value="ISOCHORISMATASE-LIKE DOMAIN-CONTAINING PROTEIN"/>
    <property type="match status" value="1"/>
</dbReference>
<dbReference type="AlphaFoldDB" id="A0A368JS96"/>
<dbReference type="OrthoDB" id="9785724at2"/>
<protein>
    <submittedName>
        <fullName evidence="3">Cysteine hydrolase</fullName>
    </submittedName>
</protein>
<dbReference type="InterPro" id="IPR000868">
    <property type="entry name" value="Isochorismatase-like_dom"/>
</dbReference>
<comment type="caution">
    <text evidence="3">The sequence shown here is derived from an EMBL/GenBank/DDBJ whole genome shotgun (WGS) entry which is preliminary data.</text>
</comment>
<gene>
    <name evidence="3" type="ORF">DUE52_06200</name>
</gene>
<dbReference type="PANTHER" id="PTHR43540">
    <property type="entry name" value="PEROXYUREIDOACRYLATE/UREIDOACRYLATE AMIDOHYDROLASE-RELATED"/>
    <property type="match status" value="1"/>
</dbReference>